<gene>
    <name evidence="4" type="ORF">GBAR_LOCUS30570</name>
</gene>
<evidence type="ECO:0000256" key="2">
    <source>
        <dbReference type="ARBA" id="ARBA00023043"/>
    </source>
</evidence>
<reference evidence="4" key="1">
    <citation type="submission" date="2023-03" db="EMBL/GenBank/DDBJ databases">
        <authorList>
            <person name="Steffen K."/>
            <person name="Cardenas P."/>
        </authorList>
    </citation>
    <scope>NUCLEOTIDE SEQUENCE</scope>
</reference>
<dbReference type="SUPFAM" id="SSF48403">
    <property type="entry name" value="Ankyrin repeat"/>
    <property type="match status" value="1"/>
</dbReference>
<dbReference type="Proteomes" id="UP001174909">
    <property type="component" value="Unassembled WGS sequence"/>
</dbReference>
<proteinExistence type="predicted"/>
<dbReference type="InterPro" id="IPR002110">
    <property type="entry name" value="Ankyrin_rpt"/>
</dbReference>
<dbReference type="PANTHER" id="PTHR24198:SF194">
    <property type="entry name" value="INVERSIN-A"/>
    <property type="match status" value="1"/>
</dbReference>
<dbReference type="PRINTS" id="PR01415">
    <property type="entry name" value="ANKYRIN"/>
</dbReference>
<dbReference type="PROSITE" id="PS50297">
    <property type="entry name" value="ANK_REP_REGION"/>
    <property type="match status" value="4"/>
</dbReference>
<dbReference type="PANTHER" id="PTHR24198">
    <property type="entry name" value="ANKYRIN REPEAT AND PROTEIN KINASE DOMAIN-CONTAINING PROTEIN"/>
    <property type="match status" value="1"/>
</dbReference>
<feature type="repeat" description="ANK" evidence="3">
    <location>
        <begin position="62"/>
        <end position="94"/>
    </location>
</feature>
<dbReference type="Pfam" id="PF12796">
    <property type="entry name" value="Ank_2"/>
    <property type="match status" value="2"/>
</dbReference>
<dbReference type="InterPro" id="IPR036770">
    <property type="entry name" value="Ankyrin_rpt-contain_sf"/>
</dbReference>
<dbReference type="Gene3D" id="1.25.40.20">
    <property type="entry name" value="Ankyrin repeat-containing domain"/>
    <property type="match status" value="4"/>
</dbReference>
<feature type="repeat" description="ANK" evidence="3">
    <location>
        <begin position="29"/>
        <end position="61"/>
    </location>
</feature>
<dbReference type="Pfam" id="PF00023">
    <property type="entry name" value="Ank"/>
    <property type="match status" value="1"/>
</dbReference>
<evidence type="ECO:0000256" key="1">
    <source>
        <dbReference type="ARBA" id="ARBA00022737"/>
    </source>
</evidence>
<accession>A0AA35TY80</accession>
<evidence type="ECO:0000313" key="5">
    <source>
        <dbReference type="Proteomes" id="UP001174909"/>
    </source>
</evidence>
<keyword evidence="2 3" id="KW-0040">ANK repeat</keyword>
<protein>
    <submittedName>
        <fullName evidence="4">Ankyrin-3</fullName>
    </submittedName>
</protein>
<dbReference type="PROSITE" id="PS50088">
    <property type="entry name" value="ANK_REPEAT"/>
    <property type="match status" value="5"/>
</dbReference>
<feature type="repeat" description="ANK" evidence="3">
    <location>
        <begin position="169"/>
        <end position="201"/>
    </location>
</feature>
<dbReference type="EMBL" id="CASHTH010004326">
    <property type="protein sequence ID" value="CAI8056118.1"/>
    <property type="molecule type" value="Genomic_DNA"/>
</dbReference>
<feature type="repeat" description="ANK" evidence="3">
    <location>
        <begin position="95"/>
        <end position="143"/>
    </location>
</feature>
<dbReference type="AlphaFoldDB" id="A0AA35TY80"/>
<sequence length="315" mass="32972">MTAAQHGLGTLVARLLERGADARFAEHERGQTALMWAAAGGHADVARRLLESGGGVRVRTTGRFTALMFAARAGDLETVQLLLEAGAELEARAIDGSTPLLVASRSTDALAGIDWRIIPYASGHEETAHYLIERGADVNAADRRGRTAVHAAVETNRPNLAAALIAAGAGATPFWLAARDANLQMMRVLLDAGADPFVANAFGTTPLMVASGLGENDARRPPDHRVEETVSLLIEVGAGVKASTPAGSTALHGAAAMWEDGVIQLLVDHGADVNAEDNRGRTPLYLVEYGNANAPSESTADLLRALGAREPVVEQ</sequence>
<comment type="caution">
    <text evidence="4">The sequence shown here is derived from an EMBL/GenBank/DDBJ whole genome shotgun (WGS) entry which is preliminary data.</text>
</comment>
<evidence type="ECO:0000256" key="3">
    <source>
        <dbReference type="PROSITE-ProRule" id="PRU00023"/>
    </source>
</evidence>
<feature type="repeat" description="ANK" evidence="3">
    <location>
        <begin position="246"/>
        <end position="278"/>
    </location>
</feature>
<organism evidence="4 5">
    <name type="scientific">Geodia barretti</name>
    <name type="common">Barrett's horny sponge</name>
    <dbReference type="NCBI Taxonomy" id="519541"/>
    <lineage>
        <taxon>Eukaryota</taxon>
        <taxon>Metazoa</taxon>
        <taxon>Porifera</taxon>
        <taxon>Demospongiae</taxon>
        <taxon>Heteroscleromorpha</taxon>
        <taxon>Tetractinellida</taxon>
        <taxon>Astrophorina</taxon>
        <taxon>Geodiidae</taxon>
        <taxon>Geodia</taxon>
    </lineage>
</organism>
<evidence type="ECO:0000313" key="4">
    <source>
        <dbReference type="EMBL" id="CAI8056118.1"/>
    </source>
</evidence>
<keyword evidence="1" id="KW-0677">Repeat</keyword>
<keyword evidence="5" id="KW-1185">Reference proteome</keyword>
<name>A0AA35TY80_GEOBA</name>
<dbReference type="SMART" id="SM00248">
    <property type="entry name" value="ANK"/>
    <property type="match status" value="7"/>
</dbReference>
<dbReference type="Pfam" id="PF13637">
    <property type="entry name" value="Ank_4"/>
    <property type="match status" value="1"/>
</dbReference>